<dbReference type="EMBL" id="EU966894">
    <property type="protein sequence ID" value="ACG39012.1"/>
    <property type="molecule type" value="mRNA"/>
</dbReference>
<evidence type="ECO:0008006" key="4">
    <source>
        <dbReference type="Google" id="ProtNLM"/>
    </source>
</evidence>
<reference evidence="3" key="1">
    <citation type="journal article" date="2009" name="Plant Mol. Biol.">
        <title>Insights into corn genes derived from large-scale cDNA sequencing.</title>
        <authorList>
            <person name="Alexandrov N.N."/>
            <person name="Brover V.V."/>
            <person name="Freidin S."/>
            <person name="Troukhan M.E."/>
            <person name="Tatarinova T.V."/>
            <person name="Zhang H."/>
            <person name="Swaller T.J."/>
            <person name="Lu Y.P."/>
            <person name="Bouck J."/>
            <person name="Flavell R.B."/>
            <person name="Feldmann K.A."/>
        </authorList>
    </citation>
    <scope>NUCLEOTIDE SEQUENCE</scope>
</reference>
<dbReference type="HOGENOM" id="CLU_2925983_0_0_1"/>
<evidence type="ECO:0000256" key="1">
    <source>
        <dbReference type="SAM" id="MobiDB-lite"/>
    </source>
</evidence>
<feature type="signal peptide" evidence="2">
    <location>
        <begin position="1"/>
        <end position="19"/>
    </location>
</feature>
<dbReference type="AlphaFoldDB" id="B6TPH9"/>
<evidence type="ECO:0000256" key="2">
    <source>
        <dbReference type="SAM" id="SignalP"/>
    </source>
</evidence>
<protein>
    <recommendedName>
        <fullName evidence="4">Secreted protein</fullName>
    </recommendedName>
</protein>
<feature type="compositionally biased region" description="Basic and acidic residues" evidence="1">
    <location>
        <begin position="37"/>
        <end position="53"/>
    </location>
</feature>
<organism evidence="3">
    <name type="scientific">Zea mays</name>
    <name type="common">Maize</name>
    <dbReference type="NCBI Taxonomy" id="4577"/>
    <lineage>
        <taxon>Eukaryota</taxon>
        <taxon>Viridiplantae</taxon>
        <taxon>Streptophyta</taxon>
        <taxon>Embryophyta</taxon>
        <taxon>Tracheophyta</taxon>
        <taxon>Spermatophyta</taxon>
        <taxon>Magnoliopsida</taxon>
        <taxon>Liliopsida</taxon>
        <taxon>Poales</taxon>
        <taxon>Poaceae</taxon>
        <taxon>PACMAD clade</taxon>
        <taxon>Panicoideae</taxon>
        <taxon>Andropogonodae</taxon>
        <taxon>Andropogoneae</taxon>
        <taxon>Tripsacinae</taxon>
        <taxon>Zea</taxon>
    </lineage>
</organism>
<evidence type="ECO:0000313" key="3">
    <source>
        <dbReference type="EMBL" id="ACG39012.1"/>
    </source>
</evidence>
<feature type="chain" id="PRO_5009948843" description="Secreted protein" evidence="2">
    <location>
        <begin position="20"/>
        <end position="61"/>
    </location>
</feature>
<feature type="region of interest" description="Disordered" evidence="1">
    <location>
        <begin position="35"/>
        <end position="61"/>
    </location>
</feature>
<accession>B6TPH9</accession>
<sequence length="61" mass="6506">MPLLLALVVLVSVPMELSAVTCRTAAAPVAAWAPFGRPREQTTKRTSLTDRRGGRPASSSR</sequence>
<name>B6TPH9_MAIZE</name>
<keyword evidence="2" id="KW-0732">Signal</keyword>
<proteinExistence type="evidence at transcript level"/>